<proteinExistence type="predicted"/>
<dbReference type="InterPro" id="IPR003673">
    <property type="entry name" value="CoA-Trfase_fam_III"/>
</dbReference>
<name>C6XP06_HIRBI</name>
<reference evidence="3" key="1">
    <citation type="journal article" date="2011" name="J. Bacteriol.">
        <title>Genome sequences of eight morphologically diverse alphaproteobacteria.</title>
        <authorList>
            <consortium name="US DOE Joint Genome Institute"/>
            <person name="Brown P.J."/>
            <person name="Kysela D.T."/>
            <person name="Buechlein A."/>
            <person name="Hemmerich C."/>
            <person name="Brun Y.V."/>
        </authorList>
    </citation>
    <scope>NUCLEOTIDE SEQUENCE [LARGE SCALE GENOMIC DNA]</scope>
    <source>
        <strain evidence="3">ATCC 49814 / DSM 5838 / IFAM 1418</strain>
    </source>
</reference>
<keyword evidence="1 2" id="KW-0808">Transferase</keyword>
<dbReference type="STRING" id="582402.Hbal_2511"/>
<keyword evidence="3" id="KW-1185">Reference proteome</keyword>
<protein>
    <submittedName>
        <fullName evidence="2">Formyl-CoA transferase</fullName>
        <ecNumber evidence="2">2.8.3.16</ecNumber>
    </submittedName>
</protein>
<dbReference type="KEGG" id="hba:Hbal_2511"/>
<dbReference type="EC" id="2.8.3.16" evidence="2"/>
<evidence type="ECO:0000256" key="1">
    <source>
        <dbReference type="ARBA" id="ARBA00022679"/>
    </source>
</evidence>
<dbReference type="PANTHER" id="PTHR48207">
    <property type="entry name" value="SUCCINATE--HYDROXYMETHYLGLUTARATE COA-TRANSFERASE"/>
    <property type="match status" value="1"/>
</dbReference>
<dbReference type="Pfam" id="PF02515">
    <property type="entry name" value="CoA_transf_3"/>
    <property type="match status" value="1"/>
</dbReference>
<dbReference type="Gene3D" id="3.40.50.10540">
    <property type="entry name" value="Crotonobetainyl-coa:carnitine coa-transferase, domain 1"/>
    <property type="match status" value="1"/>
</dbReference>
<dbReference type="RefSeq" id="WP_015828336.1">
    <property type="nucleotide sequence ID" value="NC_012982.1"/>
</dbReference>
<sequence length="411" mass="44680">MTKGALSGLKVLDLSRVLAGPWATQLLGDLGAEIIKIERPESGDDTRHWAPPYQTSADGKNREASYFLSANRNKDSVCIDMSTSTGQKLIRQLAEKSDVFIENFKVGGLKKFGLDYETLQKINPRLIYCSITGFGQTGPMATSPGYDLLIQAMGGLMSITGQADGEPTKVGVALVDILTGMYAANAIQAAIIERQRSGMGQYIDVALLDCLVASLANQGQAYHATGKSPSRMGNAHPSIAPYSLFNTKDGHIVIAVGNDTQFQNLCMAINKPDLTSDIRFQKNIDRVQHRDALTTELNNALSLHTTQEWLQILAHCGVPIGPVNSIEEIFNNPQLHDRGMKVDILHDNLGVIPSTANPVKLSRTPVEYRNAAPILGSSTEKVLKKELLYSDAEINEMLKSGDIQSFSEHGD</sequence>
<gene>
    <name evidence="2" type="ordered locus">Hbal_2511</name>
</gene>
<organism evidence="2 3">
    <name type="scientific">Hirschia baltica (strain ATCC 49814 / DSM 5838 / IFAM 1418)</name>
    <dbReference type="NCBI Taxonomy" id="582402"/>
    <lineage>
        <taxon>Bacteria</taxon>
        <taxon>Pseudomonadati</taxon>
        <taxon>Pseudomonadota</taxon>
        <taxon>Alphaproteobacteria</taxon>
        <taxon>Hyphomonadales</taxon>
        <taxon>Hyphomonadaceae</taxon>
        <taxon>Hirschia</taxon>
    </lineage>
</organism>
<accession>C6XP06</accession>
<dbReference type="eggNOG" id="COG1804">
    <property type="taxonomic scope" value="Bacteria"/>
</dbReference>
<dbReference type="EMBL" id="CP001678">
    <property type="protein sequence ID" value="ACT60186.1"/>
    <property type="molecule type" value="Genomic_DNA"/>
</dbReference>
<dbReference type="InterPro" id="IPR044855">
    <property type="entry name" value="CoA-Trfase_III_dom3_sf"/>
</dbReference>
<evidence type="ECO:0000313" key="3">
    <source>
        <dbReference type="Proteomes" id="UP000002745"/>
    </source>
</evidence>
<dbReference type="SUPFAM" id="SSF89796">
    <property type="entry name" value="CoA-transferase family III (CaiB/BaiF)"/>
    <property type="match status" value="1"/>
</dbReference>
<dbReference type="PANTHER" id="PTHR48207:SF3">
    <property type="entry name" value="SUCCINATE--HYDROXYMETHYLGLUTARATE COA-TRANSFERASE"/>
    <property type="match status" value="1"/>
</dbReference>
<dbReference type="OrthoDB" id="9806585at2"/>
<evidence type="ECO:0000313" key="2">
    <source>
        <dbReference type="EMBL" id="ACT60186.1"/>
    </source>
</evidence>
<dbReference type="AlphaFoldDB" id="C6XP06"/>
<dbReference type="Proteomes" id="UP000002745">
    <property type="component" value="Chromosome"/>
</dbReference>
<dbReference type="HOGENOM" id="CLU_033975_0_1_5"/>
<dbReference type="Gene3D" id="3.30.1540.10">
    <property type="entry name" value="formyl-coa transferase, domain 3"/>
    <property type="match status" value="1"/>
</dbReference>
<dbReference type="GO" id="GO:0033608">
    <property type="term" value="F:formyl-CoA transferase activity"/>
    <property type="evidence" value="ECO:0007669"/>
    <property type="project" value="UniProtKB-EC"/>
</dbReference>
<dbReference type="InterPro" id="IPR023606">
    <property type="entry name" value="CoA-Trfase_III_dom_1_sf"/>
</dbReference>
<dbReference type="InterPro" id="IPR050483">
    <property type="entry name" value="CoA-transferase_III_domain"/>
</dbReference>